<accession>A0A8G0LLZ9</accession>
<name>A0A8G0LLZ9_9HYPO</name>
<proteinExistence type="predicted"/>
<keyword evidence="2" id="KW-1185">Reference proteome</keyword>
<evidence type="ECO:0000313" key="2">
    <source>
        <dbReference type="Proteomes" id="UP000826661"/>
    </source>
</evidence>
<dbReference type="AlphaFoldDB" id="A0A8G0LLZ9"/>
<protein>
    <submittedName>
        <fullName evidence="1">Uncharacterized protein</fullName>
    </submittedName>
</protein>
<organism evidence="1 2">
    <name type="scientific">Trichoderma simmonsii</name>
    <dbReference type="NCBI Taxonomy" id="1491479"/>
    <lineage>
        <taxon>Eukaryota</taxon>
        <taxon>Fungi</taxon>
        <taxon>Dikarya</taxon>
        <taxon>Ascomycota</taxon>
        <taxon>Pezizomycotina</taxon>
        <taxon>Sordariomycetes</taxon>
        <taxon>Hypocreomycetidae</taxon>
        <taxon>Hypocreales</taxon>
        <taxon>Hypocreaceae</taxon>
        <taxon>Trichoderma</taxon>
    </lineage>
</organism>
<dbReference type="Proteomes" id="UP000826661">
    <property type="component" value="Chromosome VI"/>
</dbReference>
<gene>
    <name evidence="1" type="ORF">H0G86_011378</name>
</gene>
<sequence>MRRTHQGITRHRGIWPIPFCSVFPNSFPRYFRSPFPLSLPQSRTSQQKTNELPDNFPLSVAQGPVQALVGTSKHPPRLRWSVILESTPQAVGVTGQGLDAWSIVCPRLVPTKKKSMLELNLSPELEVFLRKLEVLVR</sequence>
<evidence type="ECO:0000313" key="1">
    <source>
        <dbReference type="EMBL" id="QYT04472.1"/>
    </source>
</evidence>
<reference evidence="1 2" key="1">
    <citation type="journal article" date="2021" name="BMC Genomics">
        <title>Telomere-to-telomere genome assembly of asparaginase-producing Trichoderma simmonsii.</title>
        <authorList>
            <person name="Chung D."/>
            <person name="Kwon Y.M."/>
            <person name="Yang Y."/>
        </authorList>
    </citation>
    <scope>NUCLEOTIDE SEQUENCE [LARGE SCALE GENOMIC DNA]</scope>
    <source>
        <strain evidence="1 2">GH-Sj1</strain>
    </source>
</reference>
<dbReference type="EMBL" id="CP075869">
    <property type="protein sequence ID" value="QYT04472.1"/>
    <property type="molecule type" value="Genomic_DNA"/>
</dbReference>